<gene>
    <name evidence="2" type="ORF">E2C01_027239</name>
</gene>
<comment type="caution">
    <text evidence="2">The sequence shown here is derived from an EMBL/GenBank/DDBJ whole genome shotgun (WGS) entry which is preliminary data.</text>
</comment>
<proteinExistence type="predicted"/>
<name>A0A5B7ELE9_PORTR</name>
<feature type="compositionally biased region" description="Basic and acidic residues" evidence="1">
    <location>
        <begin position="78"/>
        <end position="95"/>
    </location>
</feature>
<dbReference type="AlphaFoldDB" id="A0A5B7ELE9"/>
<feature type="region of interest" description="Disordered" evidence="1">
    <location>
        <begin position="72"/>
        <end position="95"/>
    </location>
</feature>
<evidence type="ECO:0000313" key="2">
    <source>
        <dbReference type="EMBL" id="MPC33873.1"/>
    </source>
</evidence>
<dbReference type="Proteomes" id="UP000324222">
    <property type="component" value="Unassembled WGS sequence"/>
</dbReference>
<accession>A0A5B7ELE9</accession>
<reference evidence="2 3" key="1">
    <citation type="submission" date="2019-05" db="EMBL/GenBank/DDBJ databases">
        <title>Another draft genome of Portunus trituberculatus and its Hox gene families provides insights of decapod evolution.</title>
        <authorList>
            <person name="Jeong J.-H."/>
            <person name="Song I."/>
            <person name="Kim S."/>
            <person name="Choi T."/>
            <person name="Kim D."/>
            <person name="Ryu S."/>
            <person name="Kim W."/>
        </authorList>
    </citation>
    <scope>NUCLEOTIDE SEQUENCE [LARGE SCALE GENOMIC DNA]</scope>
    <source>
        <tissue evidence="2">Muscle</tissue>
    </source>
</reference>
<sequence>MEVCSSGGSPIMSTQALNTQQTPCIQQQLSHVVQREWAQDRCRSHQSLVLPATDKLRRKSSLLLHERRSTCAHAHTLNRSDGKPSQDSDKDYDTS</sequence>
<dbReference type="EMBL" id="VSRR010002930">
    <property type="protein sequence ID" value="MPC33873.1"/>
    <property type="molecule type" value="Genomic_DNA"/>
</dbReference>
<evidence type="ECO:0000256" key="1">
    <source>
        <dbReference type="SAM" id="MobiDB-lite"/>
    </source>
</evidence>
<organism evidence="2 3">
    <name type="scientific">Portunus trituberculatus</name>
    <name type="common">Swimming crab</name>
    <name type="synonym">Neptunus trituberculatus</name>
    <dbReference type="NCBI Taxonomy" id="210409"/>
    <lineage>
        <taxon>Eukaryota</taxon>
        <taxon>Metazoa</taxon>
        <taxon>Ecdysozoa</taxon>
        <taxon>Arthropoda</taxon>
        <taxon>Crustacea</taxon>
        <taxon>Multicrustacea</taxon>
        <taxon>Malacostraca</taxon>
        <taxon>Eumalacostraca</taxon>
        <taxon>Eucarida</taxon>
        <taxon>Decapoda</taxon>
        <taxon>Pleocyemata</taxon>
        <taxon>Brachyura</taxon>
        <taxon>Eubrachyura</taxon>
        <taxon>Portunoidea</taxon>
        <taxon>Portunidae</taxon>
        <taxon>Portuninae</taxon>
        <taxon>Portunus</taxon>
    </lineage>
</organism>
<evidence type="ECO:0000313" key="3">
    <source>
        <dbReference type="Proteomes" id="UP000324222"/>
    </source>
</evidence>
<protein>
    <submittedName>
        <fullName evidence="2">Uncharacterized protein</fullName>
    </submittedName>
</protein>
<keyword evidence="3" id="KW-1185">Reference proteome</keyword>